<sequence>MAVVNVAIEGQQDRPCDSSGNTVLSNLFQDLAIKLIDGTTDMLSSAINDVAEPMSAELEETAVSVTRCIRNVIWSTSCTIQTTGTSEEKIGSSKVEGIWLINNNVKYVVDAKLTVTFIIP</sequence>
<evidence type="ECO:0000313" key="2">
    <source>
        <dbReference type="Proteomes" id="UP001163046"/>
    </source>
</evidence>
<accession>A0A9W9ZZR7</accession>
<name>A0A9W9ZZR7_9CNID</name>
<proteinExistence type="predicted"/>
<dbReference type="EMBL" id="MU825411">
    <property type="protein sequence ID" value="KAJ7390752.1"/>
    <property type="molecule type" value="Genomic_DNA"/>
</dbReference>
<gene>
    <name evidence="1" type="ORF">OS493_022310</name>
</gene>
<comment type="caution">
    <text evidence="1">The sequence shown here is derived from an EMBL/GenBank/DDBJ whole genome shotgun (WGS) entry which is preliminary data.</text>
</comment>
<evidence type="ECO:0000313" key="1">
    <source>
        <dbReference type="EMBL" id="KAJ7390752.1"/>
    </source>
</evidence>
<dbReference type="Proteomes" id="UP001163046">
    <property type="component" value="Unassembled WGS sequence"/>
</dbReference>
<protein>
    <submittedName>
        <fullName evidence="1">Uncharacterized protein</fullName>
    </submittedName>
</protein>
<organism evidence="1 2">
    <name type="scientific">Desmophyllum pertusum</name>
    <dbReference type="NCBI Taxonomy" id="174260"/>
    <lineage>
        <taxon>Eukaryota</taxon>
        <taxon>Metazoa</taxon>
        <taxon>Cnidaria</taxon>
        <taxon>Anthozoa</taxon>
        <taxon>Hexacorallia</taxon>
        <taxon>Scleractinia</taxon>
        <taxon>Caryophylliina</taxon>
        <taxon>Caryophylliidae</taxon>
        <taxon>Desmophyllum</taxon>
    </lineage>
</organism>
<reference evidence="1" key="1">
    <citation type="submission" date="2023-01" db="EMBL/GenBank/DDBJ databases">
        <title>Genome assembly of the deep-sea coral Lophelia pertusa.</title>
        <authorList>
            <person name="Herrera S."/>
            <person name="Cordes E."/>
        </authorList>
    </citation>
    <scope>NUCLEOTIDE SEQUENCE</scope>
    <source>
        <strain evidence="1">USNM1676648</strain>
        <tissue evidence="1">Polyp</tissue>
    </source>
</reference>
<dbReference type="AlphaFoldDB" id="A0A9W9ZZR7"/>
<keyword evidence="2" id="KW-1185">Reference proteome</keyword>